<keyword evidence="1" id="KW-0489">Methyltransferase</keyword>
<dbReference type="Gene3D" id="3.40.50.150">
    <property type="entry name" value="Vaccinia Virus protein VP39"/>
    <property type="match status" value="2"/>
</dbReference>
<keyword evidence="2" id="KW-0808">Transferase</keyword>
<dbReference type="InterPro" id="IPR002941">
    <property type="entry name" value="DNA_methylase_N4/N6"/>
</dbReference>
<evidence type="ECO:0000313" key="4">
    <source>
        <dbReference type="EMBL" id="GAI26205.1"/>
    </source>
</evidence>
<evidence type="ECO:0000256" key="1">
    <source>
        <dbReference type="ARBA" id="ARBA00022603"/>
    </source>
</evidence>
<dbReference type="PRINTS" id="PR00508">
    <property type="entry name" value="S21N4MTFRASE"/>
</dbReference>
<dbReference type="GO" id="GO:0032259">
    <property type="term" value="P:methylation"/>
    <property type="evidence" value="ECO:0007669"/>
    <property type="project" value="UniProtKB-KW"/>
</dbReference>
<dbReference type="Pfam" id="PF01555">
    <property type="entry name" value="N6_N4_Mtase"/>
    <property type="match status" value="1"/>
</dbReference>
<evidence type="ECO:0000256" key="2">
    <source>
        <dbReference type="ARBA" id="ARBA00022679"/>
    </source>
</evidence>
<dbReference type="GO" id="GO:0003677">
    <property type="term" value="F:DNA binding"/>
    <property type="evidence" value="ECO:0007669"/>
    <property type="project" value="InterPro"/>
</dbReference>
<protein>
    <recommendedName>
        <fullName evidence="3">DNA methylase N-4/N-6 domain-containing protein</fullName>
    </recommendedName>
</protein>
<proteinExistence type="predicted"/>
<dbReference type="EMBL" id="BARV01016372">
    <property type="protein sequence ID" value="GAI26205.1"/>
    <property type="molecule type" value="Genomic_DNA"/>
</dbReference>
<name>X1NHC2_9ZZZZ</name>
<reference evidence="4" key="1">
    <citation type="journal article" date="2014" name="Front. Microbiol.">
        <title>High frequency of phylogenetically diverse reductive dehalogenase-homologous genes in deep subseafloor sedimentary metagenomes.</title>
        <authorList>
            <person name="Kawai M."/>
            <person name="Futagami T."/>
            <person name="Toyoda A."/>
            <person name="Takaki Y."/>
            <person name="Nishi S."/>
            <person name="Hori S."/>
            <person name="Arai W."/>
            <person name="Tsubouchi T."/>
            <person name="Morono Y."/>
            <person name="Uchiyama I."/>
            <person name="Ito T."/>
            <person name="Fujiyama A."/>
            <person name="Inagaki F."/>
            <person name="Takami H."/>
        </authorList>
    </citation>
    <scope>NUCLEOTIDE SEQUENCE</scope>
    <source>
        <strain evidence="4">Expedition CK06-06</strain>
    </source>
</reference>
<organism evidence="4">
    <name type="scientific">marine sediment metagenome</name>
    <dbReference type="NCBI Taxonomy" id="412755"/>
    <lineage>
        <taxon>unclassified sequences</taxon>
        <taxon>metagenomes</taxon>
        <taxon>ecological metagenomes</taxon>
    </lineage>
</organism>
<accession>X1NHC2</accession>
<dbReference type="SUPFAM" id="SSF53335">
    <property type="entry name" value="S-adenosyl-L-methionine-dependent methyltransferases"/>
    <property type="match status" value="1"/>
</dbReference>
<feature type="non-terminal residue" evidence="4">
    <location>
        <position position="1"/>
    </location>
</feature>
<gene>
    <name evidence="4" type="ORF">S06H3_28109</name>
</gene>
<sequence length="243" mass="28049">DYPPVSDRILKEFWTRSNLWRGHDYYWDQEAVREEYSPTKRWGGDKYKGAIKKGTHGEDAGLDRERSCFPNAGRNLRSVWEFPTQPYPEAHFAVFPEKLPERCIKAATPEVGCCSKCGAPWERIVERPDMRERPLRTVAKQDGQRIHSGFDGYPQSAGQKWQKWRDENPDKTLGWQPTCKCEGAKPLQSLVLDPFAGACTTLYVAKKLNRYAVGYDTSVEYCHLGADRCQQQVLIRPNVYRRS</sequence>
<evidence type="ECO:0000259" key="3">
    <source>
        <dbReference type="Pfam" id="PF01555"/>
    </source>
</evidence>
<dbReference type="InterPro" id="IPR029063">
    <property type="entry name" value="SAM-dependent_MTases_sf"/>
</dbReference>
<dbReference type="InterPro" id="IPR001091">
    <property type="entry name" value="RM_Methyltransferase"/>
</dbReference>
<comment type="caution">
    <text evidence="4">The sequence shown here is derived from an EMBL/GenBank/DDBJ whole genome shotgun (WGS) entry which is preliminary data.</text>
</comment>
<feature type="domain" description="DNA methylase N-4/N-6" evidence="3">
    <location>
        <begin position="188"/>
        <end position="224"/>
    </location>
</feature>
<dbReference type="AlphaFoldDB" id="X1NHC2"/>
<dbReference type="GO" id="GO:0008170">
    <property type="term" value="F:N-methyltransferase activity"/>
    <property type="evidence" value="ECO:0007669"/>
    <property type="project" value="InterPro"/>
</dbReference>